<dbReference type="EMBL" id="CP081201">
    <property type="protein sequence ID" value="UXZ97239.1"/>
    <property type="molecule type" value="Genomic_DNA"/>
</dbReference>
<evidence type="ECO:0000313" key="1">
    <source>
        <dbReference type="EMBL" id="UXZ97239.1"/>
    </source>
</evidence>
<proteinExistence type="predicted"/>
<dbReference type="RefSeq" id="WP_263270385.1">
    <property type="nucleotide sequence ID" value="NZ_CP081201.1"/>
</dbReference>
<keyword evidence="2" id="KW-1185">Reference proteome</keyword>
<gene>
    <name evidence="1" type="ORF">K3169_04855</name>
</gene>
<accession>A0ABY6FHV8</accession>
<protein>
    <submittedName>
        <fullName evidence="1">Uncharacterized protein</fullName>
    </submittedName>
</protein>
<dbReference type="Proteomes" id="UP001063228">
    <property type="component" value="Chromosome"/>
</dbReference>
<name>A0ABY6FHV8_9PSED</name>
<organism evidence="1 2">
    <name type="scientific">Pseudomonas phytophila</name>
    <dbReference type="NCBI Taxonomy" id="2867264"/>
    <lineage>
        <taxon>Bacteria</taxon>
        <taxon>Pseudomonadati</taxon>
        <taxon>Pseudomonadota</taxon>
        <taxon>Gammaproteobacteria</taxon>
        <taxon>Pseudomonadales</taxon>
        <taxon>Pseudomonadaceae</taxon>
        <taxon>Pseudomonas</taxon>
    </lineage>
</organism>
<reference evidence="1" key="1">
    <citation type="submission" date="2021-08" db="EMBL/GenBank/DDBJ databases">
        <title>Complete genome sequence of Pseudomonas phytophila.</title>
        <authorList>
            <person name="Weir B.S."/>
            <person name="Templeton M.D."/>
            <person name="Arshed S."/>
            <person name="Andersen M.T."/>
            <person name="Jayaraman J."/>
        </authorList>
    </citation>
    <scope>NUCLEOTIDE SEQUENCE</scope>
    <source>
        <strain evidence="1">ICMP 23753</strain>
    </source>
</reference>
<evidence type="ECO:0000313" key="2">
    <source>
        <dbReference type="Proteomes" id="UP001063228"/>
    </source>
</evidence>
<sequence>MTNTLSFTATIHGTLSFDGIVPAPYHSSQYCSIDLAPCNLMSAATTAAEEAIAASAFNHPVHASGFSPEHVTVRSQCGSLCFAADINGTVVHWVHDDLDLLIWEHKFLSELPDEDDDQDKYSIN</sequence>